<evidence type="ECO:0000256" key="1">
    <source>
        <dbReference type="PIRSR" id="PIRSR601310-1"/>
    </source>
</evidence>
<dbReference type="STRING" id="203907.Bfl398"/>
<feature type="active site" description="Tele-AMP-histidine intermediate" evidence="1">
    <location>
        <position position="101"/>
    </location>
</feature>
<accession>Q7VR26</accession>
<dbReference type="EMBL" id="BX248583">
    <property type="protein sequence ID" value="CAD83464.1"/>
    <property type="molecule type" value="Genomic_DNA"/>
</dbReference>
<reference evidence="5 6" key="1">
    <citation type="journal article" date="2003" name="Proc. Natl. Acad. Sci. U.S.A.">
        <title>The genome sequence of Blochmannia floridanus: comparative analysis of reduced genomes.</title>
        <authorList>
            <person name="Gil R."/>
            <person name="Silva F.J."/>
            <person name="Zientz E."/>
            <person name="Delmotte F."/>
            <person name="Gonzalez-Candelas F."/>
            <person name="Latorre A."/>
            <person name="Rausell C."/>
            <person name="Kramerbeek J."/>
            <person name="Gadau J."/>
            <person name="Hoelldobler B."/>
            <person name="van Ham R.C.H.J."/>
            <person name="Gross R."/>
            <person name="Moya A."/>
        </authorList>
    </citation>
    <scope>NUCLEOTIDE SEQUENCE [LARGE SCALE GENOMIC DNA]</scope>
</reference>
<name>Q7VR26_BLOFL</name>
<feature type="short sequence motif" description="Histidine triad motif" evidence="2 3">
    <location>
        <begin position="99"/>
        <end position="103"/>
    </location>
</feature>
<dbReference type="InterPro" id="IPR019808">
    <property type="entry name" value="Histidine_triad_CS"/>
</dbReference>
<dbReference type="Pfam" id="PF01230">
    <property type="entry name" value="HIT"/>
    <property type="match status" value="1"/>
</dbReference>
<dbReference type="eggNOG" id="COG0537">
    <property type="taxonomic scope" value="Bacteria"/>
</dbReference>
<dbReference type="InterPro" id="IPR036265">
    <property type="entry name" value="HIT-like_sf"/>
</dbReference>
<dbReference type="InterPro" id="IPR011146">
    <property type="entry name" value="HIT-like"/>
</dbReference>
<keyword evidence="6" id="KW-1185">Reference proteome</keyword>
<evidence type="ECO:0000256" key="2">
    <source>
        <dbReference type="PIRSR" id="PIRSR601310-3"/>
    </source>
</evidence>
<dbReference type="OrthoDB" id="9784774at2"/>
<dbReference type="KEGG" id="bfl:Bfl398"/>
<organism evidence="5 6">
    <name type="scientific">Blochmanniella floridana</name>
    <dbReference type="NCBI Taxonomy" id="203907"/>
    <lineage>
        <taxon>Bacteria</taxon>
        <taxon>Pseudomonadati</taxon>
        <taxon>Pseudomonadota</taxon>
        <taxon>Gammaproteobacteria</taxon>
        <taxon>Enterobacterales</taxon>
        <taxon>Enterobacteriaceae</taxon>
        <taxon>ant endosymbionts</taxon>
        <taxon>Candidatus Blochmanniella</taxon>
    </lineage>
</organism>
<dbReference type="PRINTS" id="PR00332">
    <property type="entry name" value="HISTRIAD"/>
</dbReference>
<evidence type="ECO:0000259" key="4">
    <source>
        <dbReference type="PROSITE" id="PS51084"/>
    </source>
</evidence>
<protein>
    <submittedName>
        <fullName evidence="5">HIT family hydrolase</fullName>
    </submittedName>
</protein>
<gene>
    <name evidence="5" type="primary">ycfF</name>
    <name evidence="5" type="ordered locus">Bfl398</name>
</gene>
<dbReference type="Proteomes" id="UP000002192">
    <property type="component" value="Chromosome"/>
</dbReference>
<dbReference type="HOGENOM" id="CLU_056776_8_1_6"/>
<sequence>MKSNDLFIKIIQKKIKTNILYQDELVTAFCDLYPKAPIHILIVPNELIPTVNDVKSHHEITLGRLFIVAAKIANQKNIHISGYRLIINCNVNAGQEIYHLHMHLLGGKQLGPLLDERY</sequence>
<dbReference type="Gene3D" id="3.30.428.10">
    <property type="entry name" value="HIT-like"/>
    <property type="match status" value="1"/>
</dbReference>
<dbReference type="InterPro" id="IPR001310">
    <property type="entry name" value="Histidine_triad_HIT"/>
</dbReference>
<evidence type="ECO:0000313" key="6">
    <source>
        <dbReference type="Proteomes" id="UP000002192"/>
    </source>
</evidence>
<dbReference type="PANTHER" id="PTHR23089">
    <property type="entry name" value="HISTIDINE TRIAD HIT PROTEIN"/>
    <property type="match status" value="1"/>
</dbReference>
<feature type="domain" description="HIT" evidence="4">
    <location>
        <begin position="6"/>
        <end position="118"/>
    </location>
</feature>
<keyword evidence="5" id="KW-0378">Hydrolase</keyword>
<dbReference type="PROSITE" id="PS51084">
    <property type="entry name" value="HIT_2"/>
    <property type="match status" value="1"/>
</dbReference>
<dbReference type="PROSITE" id="PS00892">
    <property type="entry name" value="HIT_1"/>
    <property type="match status" value="1"/>
</dbReference>
<proteinExistence type="predicted"/>
<evidence type="ECO:0000256" key="3">
    <source>
        <dbReference type="PROSITE-ProRule" id="PRU00464"/>
    </source>
</evidence>
<dbReference type="GO" id="GO:0016787">
    <property type="term" value="F:hydrolase activity"/>
    <property type="evidence" value="ECO:0007669"/>
    <property type="project" value="UniProtKB-KW"/>
</dbReference>
<dbReference type="SUPFAM" id="SSF54197">
    <property type="entry name" value="HIT-like"/>
    <property type="match status" value="1"/>
</dbReference>
<dbReference type="AlphaFoldDB" id="Q7VR26"/>
<evidence type="ECO:0000313" key="5">
    <source>
        <dbReference type="EMBL" id="CAD83464.1"/>
    </source>
</evidence>